<accession>A0A059D0A4</accession>
<name>A0A059D0A4_EUCGR</name>
<reference evidence="1" key="1">
    <citation type="submission" date="2013-07" db="EMBL/GenBank/DDBJ databases">
        <title>The genome of Eucalyptus grandis.</title>
        <authorList>
            <person name="Schmutz J."/>
            <person name="Hayes R."/>
            <person name="Myburg A."/>
            <person name="Tuskan G."/>
            <person name="Grattapaglia D."/>
            <person name="Rokhsar D.S."/>
        </authorList>
    </citation>
    <scope>NUCLEOTIDE SEQUENCE</scope>
    <source>
        <tissue evidence="1">Leaf extractions</tissue>
    </source>
</reference>
<dbReference type="Gramene" id="KCW83894">
    <property type="protein sequence ID" value="KCW83894"/>
    <property type="gene ID" value="EUGRSUZ_B00746"/>
</dbReference>
<proteinExistence type="predicted"/>
<gene>
    <name evidence="1" type="ORF">EUGRSUZ_B00746</name>
</gene>
<organism evidence="1">
    <name type="scientific">Eucalyptus grandis</name>
    <name type="common">Flooded gum</name>
    <dbReference type="NCBI Taxonomy" id="71139"/>
    <lineage>
        <taxon>Eukaryota</taxon>
        <taxon>Viridiplantae</taxon>
        <taxon>Streptophyta</taxon>
        <taxon>Embryophyta</taxon>
        <taxon>Tracheophyta</taxon>
        <taxon>Spermatophyta</taxon>
        <taxon>Magnoliopsida</taxon>
        <taxon>eudicotyledons</taxon>
        <taxon>Gunneridae</taxon>
        <taxon>Pentapetalae</taxon>
        <taxon>rosids</taxon>
        <taxon>malvids</taxon>
        <taxon>Myrtales</taxon>
        <taxon>Myrtaceae</taxon>
        <taxon>Myrtoideae</taxon>
        <taxon>Eucalypteae</taxon>
        <taxon>Eucalyptus</taxon>
    </lineage>
</organism>
<dbReference type="InParanoid" id="A0A059D0A4"/>
<evidence type="ECO:0000313" key="1">
    <source>
        <dbReference type="EMBL" id="KCW83894.1"/>
    </source>
</evidence>
<protein>
    <submittedName>
        <fullName evidence="1">Uncharacterized protein</fullName>
    </submittedName>
</protein>
<dbReference type="AlphaFoldDB" id="A0A059D0A4"/>
<dbReference type="EMBL" id="KK198754">
    <property type="protein sequence ID" value="KCW83894.1"/>
    <property type="molecule type" value="Genomic_DNA"/>
</dbReference>
<sequence>MVAVGAPVVGSLPDHCIEYSVYYGKNRVGSFTVAFLETLNYAKPFTGFFKLKTAYHERYFFLTKLRTMIFSSFEVQSLEWLWRICRDDQDEVEGWFLEIGNVDPTWTCDNQ</sequence>